<evidence type="ECO:0000313" key="2">
    <source>
        <dbReference type="EMBL" id="MBC8569811.1"/>
    </source>
</evidence>
<protein>
    <submittedName>
        <fullName evidence="2">Zinc ribbon domain-containing protein</fullName>
    </submittedName>
</protein>
<comment type="caution">
    <text evidence="2">The sequence shown here is derived from an EMBL/GenBank/DDBJ whole genome shotgun (WGS) entry which is preliminary data.</text>
</comment>
<feature type="compositionally biased region" description="Acidic residues" evidence="1">
    <location>
        <begin position="124"/>
        <end position="157"/>
    </location>
</feature>
<organism evidence="2 3">
    <name type="scientific">Zongyangia hominis</name>
    <dbReference type="NCBI Taxonomy" id="2763677"/>
    <lineage>
        <taxon>Bacteria</taxon>
        <taxon>Bacillati</taxon>
        <taxon>Bacillota</taxon>
        <taxon>Clostridia</taxon>
        <taxon>Eubacteriales</taxon>
        <taxon>Oscillospiraceae</taxon>
        <taxon>Zongyangia</taxon>
    </lineage>
</organism>
<gene>
    <name evidence="2" type="ORF">H8709_03090</name>
</gene>
<evidence type="ECO:0000313" key="3">
    <source>
        <dbReference type="Proteomes" id="UP000660861"/>
    </source>
</evidence>
<accession>A0A926ECW7</accession>
<dbReference type="AlphaFoldDB" id="A0A926ECW7"/>
<sequence>MDMFDSFVNAAKDACDKAGKMTEEVVAISKLKLKCSQTKAEIEKAYGRLGKIVFDCKKSGVENDELVAVCVAEIQALIDQLEADTDQLMQLKKLIRCKSCGYANPIGSLYCNRCGAKLDPMPEPADEEEAAPGEEVPAEEAPTEEPQAPEEPAETAAEEPKTEE</sequence>
<proteinExistence type="predicted"/>
<feature type="region of interest" description="Disordered" evidence="1">
    <location>
        <begin position="120"/>
        <end position="164"/>
    </location>
</feature>
<name>A0A926ECW7_9FIRM</name>
<reference evidence="2" key="1">
    <citation type="submission" date="2020-08" db="EMBL/GenBank/DDBJ databases">
        <title>Genome public.</title>
        <authorList>
            <person name="Liu C."/>
            <person name="Sun Q."/>
        </authorList>
    </citation>
    <scope>NUCLEOTIDE SEQUENCE</scope>
    <source>
        <strain evidence="2">NSJ-54</strain>
    </source>
</reference>
<dbReference type="Proteomes" id="UP000660861">
    <property type="component" value="Unassembled WGS sequence"/>
</dbReference>
<dbReference type="RefSeq" id="WP_262396898.1">
    <property type="nucleotide sequence ID" value="NZ_JACRTC010000001.1"/>
</dbReference>
<dbReference type="EMBL" id="JACRTC010000001">
    <property type="protein sequence ID" value="MBC8569811.1"/>
    <property type="molecule type" value="Genomic_DNA"/>
</dbReference>
<keyword evidence="3" id="KW-1185">Reference proteome</keyword>
<evidence type="ECO:0000256" key="1">
    <source>
        <dbReference type="SAM" id="MobiDB-lite"/>
    </source>
</evidence>